<evidence type="ECO:0000313" key="3">
    <source>
        <dbReference type="EMBL" id="MBA8811993.1"/>
    </source>
</evidence>
<dbReference type="EMBL" id="BJUV01000024">
    <property type="protein sequence ID" value="GEK83969.1"/>
    <property type="molecule type" value="Genomic_DNA"/>
</dbReference>
<evidence type="ECO:0000313" key="4">
    <source>
        <dbReference type="Proteomes" id="UP000321154"/>
    </source>
</evidence>
<dbReference type="OrthoDB" id="10006584at2"/>
<evidence type="ECO:0000313" key="5">
    <source>
        <dbReference type="Proteomes" id="UP000522688"/>
    </source>
</evidence>
<keyword evidence="1" id="KW-0472">Membrane</keyword>
<accession>A0A7W3PHG8</accession>
<dbReference type="AlphaFoldDB" id="A0A7W3PHG8"/>
<name>A0A7W3PHG8_9MICO</name>
<comment type="caution">
    <text evidence="3">The sequence shown here is derived from an EMBL/GenBank/DDBJ whole genome shotgun (WGS) entry which is preliminary data.</text>
</comment>
<dbReference type="RefSeq" id="WP_146856216.1">
    <property type="nucleotide sequence ID" value="NZ_BAAAHR010000005.1"/>
</dbReference>
<protein>
    <submittedName>
        <fullName evidence="3">Putative membrane protein</fullName>
    </submittedName>
</protein>
<keyword evidence="1" id="KW-1133">Transmembrane helix</keyword>
<keyword evidence="4" id="KW-1185">Reference proteome</keyword>
<dbReference type="EMBL" id="JACGWW010000001">
    <property type="protein sequence ID" value="MBA8811993.1"/>
    <property type="molecule type" value="Genomic_DNA"/>
</dbReference>
<dbReference type="Proteomes" id="UP000321154">
    <property type="component" value="Unassembled WGS sequence"/>
</dbReference>
<proteinExistence type="predicted"/>
<gene>
    <name evidence="3" type="ORF">FB463_000217</name>
    <name evidence="2" type="ORF">FFA01_22780</name>
</gene>
<feature type="transmembrane region" description="Helical" evidence="1">
    <location>
        <begin position="12"/>
        <end position="34"/>
    </location>
</feature>
<reference evidence="2 4" key="1">
    <citation type="submission" date="2019-07" db="EMBL/GenBank/DDBJ databases">
        <title>Whole genome shotgun sequence of Frigoribacterium faeni NBRC 103066.</title>
        <authorList>
            <person name="Hosoyama A."/>
            <person name="Uohara A."/>
            <person name="Ohji S."/>
            <person name="Ichikawa N."/>
        </authorList>
    </citation>
    <scope>NUCLEOTIDE SEQUENCE [LARGE SCALE GENOMIC DNA]</scope>
    <source>
        <strain evidence="2 4">NBRC 103066</strain>
    </source>
</reference>
<reference evidence="3 5" key="2">
    <citation type="submission" date="2020-07" db="EMBL/GenBank/DDBJ databases">
        <title>Sequencing the genomes of 1000 actinobacteria strains.</title>
        <authorList>
            <person name="Klenk H.-P."/>
        </authorList>
    </citation>
    <scope>NUCLEOTIDE SEQUENCE [LARGE SCALE GENOMIC DNA]</scope>
    <source>
        <strain evidence="3 5">DSM 10309</strain>
    </source>
</reference>
<dbReference type="Proteomes" id="UP000522688">
    <property type="component" value="Unassembled WGS sequence"/>
</dbReference>
<feature type="transmembrane region" description="Helical" evidence="1">
    <location>
        <begin position="40"/>
        <end position="56"/>
    </location>
</feature>
<sequence>MDSDDGRSVRRSVSLFLLIIASLVAIAAVTLLVLDASRTGMYFTLAGALITVYLNARNLKRGQATR</sequence>
<evidence type="ECO:0000313" key="2">
    <source>
        <dbReference type="EMBL" id="GEK83969.1"/>
    </source>
</evidence>
<keyword evidence="1" id="KW-0812">Transmembrane</keyword>
<evidence type="ECO:0000256" key="1">
    <source>
        <dbReference type="SAM" id="Phobius"/>
    </source>
</evidence>
<organism evidence="3 5">
    <name type="scientific">Frigoribacterium faeni</name>
    <dbReference type="NCBI Taxonomy" id="145483"/>
    <lineage>
        <taxon>Bacteria</taxon>
        <taxon>Bacillati</taxon>
        <taxon>Actinomycetota</taxon>
        <taxon>Actinomycetes</taxon>
        <taxon>Micrococcales</taxon>
        <taxon>Microbacteriaceae</taxon>
        <taxon>Frigoribacterium</taxon>
    </lineage>
</organism>